<dbReference type="EMBL" id="CP165628">
    <property type="protein sequence ID" value="XDU72132.1"/>
    <property type="molecule type" value="Genomic_DNA"/>
</dbReference>
<sequence length="125" mass="14135">MVTAGGYLNKVGSARVGKGLELNQQIFQLSGSKKWLIVLEPYLSVMTLFLEVAQPTVVIGKRSKIFIRGVRKHGGWLGNEELLGYIKSNITFDSVYQLTDLACQRWAKDQRITIRKIPHVISKFK</sequence>
<gene>
    <name evidence="1" type="ORF">AB3G37_21940</name>
</gene>
<name>A0AB39VR37_9GAMM</name>
<dbReference type="RefSeq" id="WP_369789087.1">
    <property type="nucleotide sequence ID" value="NZ_CP165628.1"/>
</dbReference>
<accession>A0AB39VR37</accession>
<organism evidence="1">
    <name type="scientific">Rouxiella sp. WC2420</name>
    <dbReference type="NCBI Taxonomy" id="3234145"/>
    <lineage>
        <taxon>Bacteria</taxon>
        <taxon>Pseudomonadati</taxon>
        <taxon>Pseudomonadota</taxon>
        <taxon>Gammaproteobacteria</taxon>
        <taxon>Enterobacterales</taxon>
        <taxon>Yersiniaceae</taxon>
        <taxon>Rouxiella</taxon>
    </lineage>
</organism>
<reference evidence="1" key="1">
    <citation type="submission" date="2024-07" db="EMBL/GenBank/DDBJ databases">
        <authorList>
            <person name="Biller S.J."/>
        </authorList>
    </citation>
    <scope>NUCLEOTIDE SEQUENCE</scope>
    <source>
        <strain evidence="1">WC2420</strain>
    </source>
</reference>
<dbReference type="AlphaFoldDB" id="A0AB39VR37"/>
<proteinExistence type="predicted"/>
<protein>
    <submittedName>
        <fullName evidence="1">Uncharacterized protein</fullName>
    </submittedName>
</protein>
<evidence type="ECO:0000313" key="1">
    <source>
        <dbReference type="EMBL" id="XDU72132.1"/>
    </source>
</evidence>